<dbReference type="EMBL" id="ABWP01000010">
    <property type="protein sequence ID" value="EEA86133.1"/>
    <property type="molecule type" value="Genomic_DNA"/>
</dbReference>
<keyword evidence="6" id="KW-0460">Magnesium</keyword>
<feature type="active site" description="Tele-phosphohistidine intermediate" evidence="5">
    <location>
        <position position="78"/>
    </location>
</feature>
<evidence type="ECO:0000256" key="1">
    <source>
        <dbReference type="ARBA" id="ARBA00022448"/>
    </source>
</evidence>
<keyword evidence="4" id="KW-0598">Phosphotransferase system</keyword>
<comment type="cofactor">
    <cofactor evidence="6">
        <name>Mg(2+)</name>
        <dbReference type="ChEBI" id="CHEBI:18420"/>
    </cofactor>
    <text evidence="6">Binds 1 Mg(2+) ion per trimer.</text>
</comment>
<organism evidence="9 10">
    <name type="scientific">Peptacetobacter hiranonis (strain DSM 13275 / JCM 10541 / KCTC 15199 / TO-931)</name>
    <name type="common">Clostridium hiranonis</name>
    <dbReference type="NCBI Taxonomy" id="500633"/>
    <lineage>
        <taxon>Bacteria</taxon>
        <taxon>Bacillati</taxon>
        <taxon>Bacillota</taxon>
        <taxon>Clostridia</taxon>
        <taxon>Peptostreptococcales</taxon>
        <taxon>Peptostreptococcaceae</taxon>
        <taxon>Peptacetobacter</taxon>
    </lineage>
</organism>
<keyword evidence="8" id="KW-0175">Coiled coil</keyword>
<proteinExistence type="predicted"/>
<gene>
    <name evidence="9" type="ORF">CLOHIR_00275</name>
</gene>
<reference evidence="9 10" key="2">
    <citation type="submission" date="2008-10" db="EMBL/GenBank/DDBJ databases">
        <title>Draft genome sequence of Clostridium hiranonis (DSM 13275).</title>
        <authorList>
            <person name="Sudarsanam P."/>
            <person name="Ley R."/>
            <person name="Guruge J."/>
            <person name="Turnbaugh P.J."/>
            <person name="Mahowald M."/>
            <person name="Liep D."/>
            <person name="Gordon J."/>
        </authorList>
    </citation>
    <scope>NUCLEOTIDE SEQUENCE [LARGE SCALE GENOMIC DNA]</scope>
    <source>
        <strain evidence="9 10">DSM 13275</strain>
    </source>
</reference>
<dbReference type="SUPFAM" id="SSF46973">
    <property type="entry name" value="Enzyme IIa from lactose specific PTS, IIa-lac"/>
    <property type="match status" value="1"/>
</dbReference>
<dbReference type="Proteomes" id="UP000003178">
    <property type="component" value="Unassembled WGS sequence"/>
</dbReference>
<feature type="binding site" evidence="6">
    <location>
        <position position="81"/>
    </location>
    <ligand>
        <name>Mg(2+)</name>
        <dbReference type="ChEBI" id="CHEBI:18420"/>
        <note>ligand shared between all trimeric partners</note>
    </ligand>
</feature>
<evidence type="ECO:0000313" key="10">
    <source>
        <dbReference type="Proteomes" id="UP000003178"/>
    </source>
</evidence>
<dbReference type="PANTHER" id="PTHR34382">
    <property type="entry name" value="PTS SYSTEM N,N'-DIACETYLCHITOBIOSE-SPECIFIC EIIA COMPONENT"/>
    <property type="match status" value="1"/>
</dbReference>
<keyword evidence="2" id="KW-0762">Sugar transport</keyword>
<sequence>MNKENLEECIFSVIGYSGMAKYYASEAIKSAKNGDFKEADEHLKKSDDEFSKAQDAEAALAKIGDKKSKECGELILIHSQDHFMGTITYRELAKEMVDMCRKYSDMEKNLVERIEKLEKEK</sequence>
<dbReference type="RefSeq" id="WP_006439196.1">
    <property type="nucleotide sequence ID" value="NZ_DS995355.1"/>
</dbReference>
<evidence type="ECO:0000256" key="7">
    <source>
        <dbReference type="PROSITE-ProRule" id="PRU00418"/>
    </source>
</evidence>
<name>B6FWM6_PEPHT</name>
<reference evidence="9 10" key="1">
    <citation type="submission" date="2008-09" db="EMBL/GenBank/DDBJ databases">
        <authorList>
            <person name="Fulton L."/>
            <person name="Clifton S."/>
            <person name="Fulton B."/>
            <person name="Xu J."/>
            <person name="Minx P."/>
            <person name="Pepin K.H."/>
            <person name="Johnson M."/>
            <person name="Thiruvilangam P."/>
            <person name="Bhonagiri V."/>
            <person name="Nash W.E."/>
            <person name="Mardis E.R."/>
            <person name="Wilson R.K."/>
        </authorList>
    </citation>
    <scope>NUCLEOTIDE SEQUENCE [LARGE SCALE GENOMIC DNA]</scope>
    <source>
        <strain evidence="9 10">DSM 13275</strain>
    </source>
</reference>
<feature type="modified residue" description="Phosphohistidine; by HPr" evidence="7">
    <location>
        <position position="78"/>
    </location>
</feature>
<feature type="coiled-coil region" evidence="8">
    <location>
        <begin position="89"/>
        <end position="120"/>
    </location>
</feature>
<evidence type="ECO:0000256" key="3">
    <source>
        <dbReference type="ARBA" id="ARBA00022679"/>
    </source>
</evidence>
<evidence type="ECO:0000256" key="2">
    <source>
        <dbReference type="ARBA" id="ARBA00022597"/>
    </source>
</evidence>
<dbReference type="PIRSF" id="PIRSF000699">
    <property type="entry name" value="PTS_IILac_III"/>
    <property type="match status" value="1"/>
</dbReference>
<protein>
    <submittedName>
        <fullName evidence="9">PTS system, Lactose/Cellobiose specific IIA subunit</fullName>
    </submittedName>
</protein>
<dbReference type="InterPro" id="IPR003188">
    <property type="entry name" value="PTS_IIA_lac/cel"/>
</dbReference>
<dbReference type="Pfam" id="PF02255">
    <property type="entry name" value="PTS_IIA"/>
    <property type="match status" value="1"/>
</dbReference>
<dbReference type="PROSITE" id="PS51095">
    <property type="entry name" value="PTS_EIIA_TYPE_3"/>
    <property type="match status" value="1"/>
</dbReference>
<evidence type="ECO:0000256" key="6">
    <source>
        <dbReference type="PIRSR" id="PIRSR000699-2"/>
    </source>
</evidence>
<dbReference type="AlphaFoldDB" id="B6FWM6"/>
<dbReference type="GO" id="GO:0009401">
    <property type="term" value="P:phosphoenolpyruvate-dependent sugar phosphotransferase system"/>
    <property type="evidence" value="ECO:0007669"/>
    <property type="project" value="UniProtKB-KW"/>
</dbReference>
<dbReference type="HOGENOM" id="CLU_152490_1_0_9"/>
<dbReference type="InterPro" id="IPR036542">
    <property type="entry name" value="PTS_IIA_lac/cel_sf"/>
</dbReference>
<evidence type="ECO:0000256" key="8">
    <source>
        <dbReference type="SAM" id="Coils"/>
    </source>
</evidence>
<keyword evidence="3" id="KW-0808">Transferase</keyword>
<accession>B6FWM6</accession>
<evidence type="ECO:0000256" key="4">
    <source>
        <dbReference type="ARBA" id="ARBA00022683"/>
    </source>
</evidence>
<dbReference type="PANTHER" id="PTHR34382:SF7">
    <property type="entry name" value="PTS SYSTEM N,N'-DIACETYLCHITOBIOSE-SPECIFIC EIIA COMPONENT"/>
    <property type="match status" value="1"/>
</dbReference>
<comment type="caution">
    <text evidence="9">The sequence shown here is derived from an EMBL/GenBank/DDBJ whole genome shotgun (WGS) entry which is preliminary data.</text>
</comment>
<keyword evidence="10" id="KW-1185">Reference proteome</keyword>
<dbReference type="STRING" id="500633.CLOHIR_00275"/>
<keyword evidence="1" id="KW-0813">Transport</keyword>
<keyword evidence="6" id="KW-0479">Metal-binding</keyword>
<evidence type="ECO:0000256" key="5">
    <source>
        <dbReference type="PIRSR" id="PIRSR000699-1"/>
    </source>
</evidence>
<evidence type="ECO:0000313" key="9">
    <source>
        <dbReference type="EMBL" id="EEA86133.1"/>
    </source>
</evidence>
<dbReference type="Gene3D" id="1.20.58.80">
    <property type="entry name" value="Phosphotransferase system, lactose/cellobiose-type IIA subunit"/>
    <property type="match status" value="1"/>
</dbReference>
<dbReference type="OrthoDB" id="389577at2"/>
<dbReference type="GO" id="GO:0016740">
    <property type="term" value="F:transferase activity"/>
    <property type="evidence" value="ECO:0007669"/>
    <property type="project" value="UniProtKB-KW"/>
</dbReference>
<dbReference type="GO" id="GO:0046872">
    <property type="term" value="F:metal ion binding"/>
    <property type="evidence" value="ECO:0007669"/>
    <property type="project" value="UniProtKB-KW"/>
</dbReference>
<dbReference type="eggNOG" id="COG1447">
    <property type="taxonomic scope" value="Bacteria"/>
</dbReference>